<protein>
    <recommendedName>
        <fullName evidence="3">Transcription regulator BetR N-terminal domain-containing protein</fullName>
    </recommendedName>
</protein>
<dbReference type="EMBL" id="SGIT01000006">
    <property type="protein sequence ID" value="RZF57896.1"/>
    <property type="molecule type" value="Genomic_DNA"/>
</dbReference>
<dbReference type="AlphaFoldDB" id="A0A4Q6XP63"/>
<evidence type="ECO:0000313" key="2">
    <source>
        <dbReference type="Proteomes" id="UP000292855"/>
    </source>
</evidence>
<sequence length="322" mass="37509">MIDQETLFKIIEERFDNKLDFHQAVADILGVEISNVRKRTNGSTPIRYYELQRLVEKFSISRHELFLDPDDDVGFRYIRLDYPSMGNYLRYIQGLAGMLENAAAVPESKIYFVADDIPIFYYMRFPELTAFKLYSYAYDMKMVNMSFEDYLDLFRAQNLLPVFERIDRAYNRIQSVEIWDDHILEMLLFSIGGKYDLNCFDDRGTVGILLGQLKELLYGFRTLVESGEKDTDVKFEFFKNESLNRLPYMMLDNGSDSSLTLKLQIINSMHTGQSEFVEEGAKWFDAAVNKSLALGMGAERQRNLYFQLLHDQIAALELQTAV</sequence>
<dbReference type="RefSeq" id="WP_130143383.1">
    <property type="nucleotide sequence ID" value="NZ_SGIT01000006.1"/>
</dbReference>
<proteinExistence type="predicted"/>
<comment type="caution">
    <text evidence="1">The sequence shown here is derived from an EMBL/GenBank/DDBJ whole genome shotgun (WGS) entry which is preliminary data.</text>
</comment>
<dbReference type="Proteomes" id="UP000292855">
    <property type="component" value="Unassembled WGS sequence"/>
</dbReference>
<dbReference type="OrthoDB" id="1098026at2"/>
<name>A0A4Q6XP63_9SPHI</name>
<keyword evidence="2" id="KW-1185">Reference proteome</keyword>
<accession>A0A4Q6XP63</accession>
<reference evidence="1 2" key="1">
    <citation type="submission" date="2019-02" db="EMBL/GenBank/DDBJ databases">
        <authorList>
            <person name="Li Y."/>
        </authorList>
    </citation>
    <scope>NUCLEOTIDE SEQUENCE [LARGE SCALE GENOMIC DNA]</scope>
    <source>
        <strain evidence="1 2">30C10-4-7</strain>
    </source>
</reference>
<organism evidence="1 2">
    <name type="scientific">Sphingobacterium corticibacterium</name>
    <dbReference type="NCBI Taxonomy" id="2484746"/>
    <lineage>
        <taxon>Bacteria</taxon>
        <taxon>Pseudomonadati</taxon>
        <taxon>Bacteroidota</taxon>
        <taxon>Sphingobacteriia</taxon>
        <taxon>Sphingobacteriales</taxon>
        <taxon>Sphingobacteriaceae</taxon>
        <taxon>Sphingobacterium</taxon>
    </lineage>
</organism>
<gene>
    <name evidence="1" type="ORF">EWE74_19695</name>
</gene>
<evidence type="ECO:0000313" key="1">
    <source>
        <dbReference type="EMBL" id="RZF57896.1"/>
    </source>
</evidence>
<evidence type="ECO:0008006" key="3">
    <source>
        <dbReference type="Google" id="ProtNLM"/>
    </source>
</evidence>